<evidence type="ECO:0000313" key="10">
    <source>
        <dbReference type="EMBL" id="QRR29750.1"/>
    </source>
</evidence>
<reference evidence="10" key="1">
    <citation type="journal article" date="2021" name="J. Eukaryot. Microbiol.">
        <title>Description of Imasa heleensis, gen. nov., sp. nov. (Imasidae, fam. nov.), a Deep-Branching Marine Malawimonad and Possible Key Taxon in Understanding Early Eukaryotic Evolution.</title>
        <authorList>
            <person name="Heiss A.A."/>
            <person name="Warring S.D."/>
            <person name="Lukacs K."/>
            <person name="Favate J."/>
            <person name="Yang A."/>
            <person name="Gyaltshen Y."/>
            <person name="Filardi C."/>
            <person name="Simpson A.G.B."/>
            <person name="Kim E."/>
        </authorList>
    </citation>
    <scope>NUCLEOTIDE SEQUENCE</scope>
</reference>
<feature type="transmembrane region" description="Helical" evidence="8">
    <location>
        <begin position="12"/>
        <end position="39"/>
    </location>
</feature>
<evidence type="ECO:0000256" key="1">
    <source>
        <dbReference type="ARBA" id="ARBA00004325"/>
    </source>
</evidence>
<accession>A0A893DDC9</accession>
<evidence type="ECO:0000256" key="7">
    <source>
        <dbReference type="SAM" id="Coils"/>
    </source>
</evidence>
<geneLocation type="mitochondrion" evidence="10"/>
<keyword evidence="3 8" id="KW-1133">Transmembrane helix</keyword>
<gene>
    <name evidence="10" type="primary">atp8</name>
</gene>
<feature type="coiled-coil region" evidence="7">
    <location>
        <begin position="39"/>
        <end position="66"/>
    </location>
</feature>
<dbReference type="EMBL" id="MT246538">
    <property type="protein sequence ID" value="QRR29750.1"/>
    <property type="molecule type" value="Genomic_DNA"/>
</dbReference>
<dbReference type="Pfam" id="PF02326">
    <property type="entry name" value="YMF19"/>
    <property type="match status" value="1"/>
</dbReference>
<dbReference type="AlphaFoldDB" id="A0A893DDC9"/>
<dbReference type="GO" id="GO:0006754">
    <property type="term" value="P:ATP biosynthetic process"/>
    <property type="evidence" value="ECO:0007669"/>
    <property type="project" value="UniProtKB-KW"/>
</dbReference>
<evidence type="ECO:0000259" key="9">
    <source>
        <dbReference type="Pfam" id="PF02326"/>
    </source>
</evidence>
<sequence>MPQLDTGFYITQLFWLTLFFTLTYWYISSYYLPSMIYLYKFNKKKLNQINNEIDNIKSKKDNVDSVYINGVTNYIVEVIDTLQESNKNSVNWMNKSVTDLQSHNLNDLNQEYINTLVNLDQMFLEWKSNNKEYWSKL</sequence>
<keyword evidence="2 8" id="KW-0812">Transmembrane</keyword>
<evidence type="ECO:0000256" key="2">
    <source>
        <dbReference type="ARBA" id="ARBA00022692"/>
    </source>
</evidence>
<feature type="domain" description="ATP synthase YMF19-like N-terminal" evidence="9">
    <location>
        <begin position="2"/>
        <end position="74"/>
    </location>
</feature>
<comment type="subcellular location">
    <subcellularLocation>
        <location evidence="1">Mitochondrion membrane</location>
    </subcellularLocation>
</comment>
<protein>
    <submittedName>
        <fullName evidence="10">ATP synthase F0 subunit 8</fullName>
    </submittedName>
</protein>
<dbReference type="InterPro" id="IPR003319">
    <property type="entry name" value="YMF19-like_N"/>
</dbReference>
<dbReference type="RefSeq" id="YP_010165737.1">
    <property type="nucleotide sequence ID" value="NC_057511.1"/>
</dbReference>
<evidence type="ECO:0000256" key="5">
    <source>
        <dbReference type="ARBA" id="ARBA00023136"/>
    </source>
</evidence>
<organism evidence="10">
    <name type="scientific">Imasa heleensis</name>
    <dbReference type="NCBI Taxonomy" id="2772037"/>
    <lineage>
        <taxon>Eukaryota</taxon>
        <taxon>Malawimonadida</taxon>
        <taxon>Imasidae</taxon>
        <taxon>Imasa</taxon>
    </lineage>
</organism>
<evidence type="ECO:0000256" key="4">
    <source>
        <dbReference type="ARBA" id="ARBA00023128"/>
    </source>
</evidence>
<dbReference type="GO" id="GO:0031966">
    <property type="term" value="C:mitochondrial membrane"/>
    <property type="evidence" value="ECO:0007669"/>
    <property type="project" value="UniProtKB-SubCell"/>
</dbReference>
<keyword evidence="4 10" id="KW-0496">Mitochondrion</keyword>
<name>A0A893DDC9_9EUKA</name>
<keyword evidence="5 8" id="KW-0472">Membrane</keyword>
<evidence type="ECO:0000256" key="3">
    <source>
        <dbReference type="ARBA" id="ARBA00022989"/>
    </source>
</evidence>
<keyword evidence="6" id="KW-0066">ATP synthesis</keyword>
<evidence type="ECO:0000256" key="6">
    <source>
        <dbReference type="ARBA" id="ARBA00023310"/>
    </source>
</evidence>
<keyword evidence="7" id="KW-0175">Coiled coil</keyword>
<dbReference type="GeneID" id="67270326"/>
<proteinExistence type="predicted"/>
<evidence type="ECO:0000256" key="8">
    <source>
        <dbReference type="SAM" id="Phobius"/>
    </source>
</evidence>